<keyword evidence="5" id="KW-1185">Reference proteome</keyword>
<keyword evidence="1" id="KW-1133">Transmembrane helix</keyword>
<dbReference type="Proteomes" id="UP000002139">
    <property type="component" value="Chromosome"/>
</dbReference>
<dbReference type="AlphaFoldDB" id="A9FDI9"/>
<feature type="domain" description="PEGA" evidence="3">
    <location>
        <begin position="131"/>
        <end position="197"/>
    </location>
</feature>
<accession>A9FDI9</accession>
<dbReference type="BioCyc" id="SCEL448385:SCE_RS08290-MONOMER"/>
<proteinExistence type="predicted"/>
<feature type="transmembrane region" description="Helical" evidence="1">
    <location>
        <begin position="305"/>
        <end position="326"/>
    </location>
</feature>
<sequence>MTRNRPLPWTMSVVIALLAPAAEAQPAPPRSEAQESDALTDRARQLFADGVNAANAGKWADAHAAFLAAWGLKPHYQIASNLGVACLRVGKPRDAAEYLTRYLREAPATKVQERQRAEASLQEARAQVAAVAVEVAPGGAEVTVDGAILGRAPLADPVFLDPGRHEVGAKLDGYVSQTRPVDATAGGTETVAIKLQRPPAPDARRAGIETSVLPAPGVSRDGGGGRTAVLVGGGIVTGVGTLAGVVFTLIANGKASDAALQRSVITAMDRELVPINCATPDGSDQTQQCSNLRSLVDDKYLFSNLALWSFIGAGASVVGTLGYTWLAGAPSEPEQRVHLFPLVMPGGGGLVAGGMF</sequence>
<gene>
    <name evidence="4" type="ordered locus">sce1608</name>
</gene>
<dbReference type="Pfam" id="PF08308">
    <property type="entry name" value="PEGA"/>
    <property type="match status" value="1"/>
</dbReference>
<evidence type="ECO:0000313" key="4">
    <source>
        <dbReference type="EMBL" id="CAN91766.1"/>
    </source>
</evidence>
<dbReference type="HOGENOM" id="CLU_052976_0_0_7"/>
<evidence type="ECO:0000313" key="5">
    <source>
        <dbReference type="Proteomes" id="UP000002139"/>
    </source>
</evidence>
<organism evidence="4 5">
    <name type="scientific">Sorangium cellulosum (strain So ce56)</name>
    <name type="common">Polyangium cellulosum (strain So ce56)</name>
    <dbReference type="NCBI Taxonomy" id="448385"/>
    <lineage>
        <taxon>Bacteria</taxon>
        <taxon>Pseudomonadati</taxon>
        <taxon>Myxococcota</taxon>
        <taxon>Polyangia</taxon>
        <taxon>Polyangiales</taxon>
        <taxon>Polyangiaceae</taxon>
        <taxon>Sorangium</taxon>
    </lineage>
</organism>
<dbReference type="EMBL" id="AM746676">
    <property type="protein sequence ID" value="CAN91766.1"/>
    <property type="molecule type" value="Genomic_DNA"/>
</dbReference>
<evidence type="ECO:0000259" key="3">
    <source>
        <dbReference type="Pfam" id="PF08308"/>
    </source>
</evidence>
<dbReference type="Gene3D" id="1.25.40.10">
    <property type="entry name" value="Tetratricopeptide repeat domain"/>
    <property type="match status" value="1"/>
</dbReference>
<evidence type="ECO:0000256" key="2">
    <source>
        <dbReference type="SAM" id="SignalP"/>
    </source>
</evidence>
<keyword evidence="1" id="KW-0472">Membrane</keyword>
<dbReference type="KEGG" id="scl:sce1608"/>
<feature type="chain" id="PRO_5002735578" description="PEGA domain-containing protein" evidence="2">
    <location>
        <begin position="25"/>
        <end position="356"/>
    </location>
</feature>
<dbReference type="STRING" id="448385.sce1608"/>
<protein>
    <recommendedName>
        <fullName evidence="3">PEGA domain-containing protein</fullName>
    </recommendedName>
</protein>
<evidence type="ECO:0000256" key="1">
    <source>
        <dbReference type="SAM" id="Phobius"/>
    </source>
</evidence>
<keyword evidence="2" id="KW-0732">Signal</keyword>
<dbReference type="InterPro" id="IPR011990">
    <property type="entry name" value="TPR-like_helical_dom_sf"/>
</dbReference>
<dbReference type="InterPro" id="IPR013229">
    <property type="entry name" value="PEGA"/>
</dbReference>
<keyword evidence="1" id="KW-0812">Transmembrane</keyword>
<reference evidence="4 5" key="1">
    <citation type="journal article" date="2007" name="Nat. Biotechnol.">
        <title>Complete genome sequence of the myxobacterium Sorangium cellulosum.</title>
        <authorList>
            <person name="Schneiker S."/>
            <person name="Perlova O."/>
            <person name="Kaiser O."/>
            <person name="Gerth K."/>
            <person name="Alici A."/>
            <person name="Altmeyer M.O."/>
            <person name="Bartels D."/>
            <person name="Bekel T."/>
            <person name="Beyer S."/>
            <person name="Bode E."/>
            <person name="Bode H.B."/>
            <person name="Bolten C.J."/>
            <person name="Choudhuri J.V."/>
            <person name="Doss S."/>
            <person name="Elnakady Y.A."/>
            <person name="Frank B."/>
            <person name="Gaigalat L."/>
            <person name="Goesmann A."/>
            <person name="Groeger C."/>
            <person name="Gross F."/>
            <person name="Jelsbak L."/>
            <person name="Jelsbak L."/>
            <person name="Kalinowski J."/>
            <person name="Kegler C."/>
            <person name="Knauber T."/>
            <person name="Konietzny S."/>
            <person name="Kopp M."/>
            <person name="Krause L."/>
            <person name="Krug D."/>
            <person name="Linke B."/>
            <person name="Mahmud T."/>
            <person name="Martinez-Arias R."/>
            <person name="McHardy A.C."/>
            <person name="Merai M."/>
            <person name="Meyer F."/>
            <person name="Mormann S."/>
            <person name="Munoz-Dorado J."/>
            <person name="Perez J."/>
            <person name="Pradella S."/>
            <person name="Rachid S."/>
            <person name="Raddatz G."/>
            <person name="Rosenau F."/>
            <person name="Rueckert C."/>
            <person name="Sasse F."/>
            <person name="Scharfe M."/>
            <person name="Schuster S.C."/>
            <person name="Suen G."/>
            <person name="Treuner-Lange A."/>
            <person name="Velicer G.J."/>
            <person name="Vorholter F.-J."/>
            <person name="Weissman K.J."/>
            <person name="Welch R.D."/>
            <person name="Wenzel S.C."/>
            <person name="Whitworth D.E."/>
            <person name="Wilhelm S."/>
            <person name="Wittmann C."/>
            <person name="Bloecker H."/>
            <person name="Puehler A."/>
            <person name="Mueller R."/>
        </authorList>
    </citation>
    <scope>NUCLEOTIDE SEQUENCE [LARGE SCALE GENOMIC DNA]</scope>
    <source>
        <strain evidence="5">So ce56</strain>
    </source>
</reference>
<feature type="signal peptide" evidence="2">
    <location>
        <begin position="1"/>
        <end position="24"/>
    </location>
</feature>
<name>A9FDI9_SORC5</name>
<dbReference type="eggNOG" id="COG0457">
    <property type="taxonomic scope" value="Bacteria"/>
</dbReference>
<dbReference type="SUPFAM" id="SSF48452">
    <property type="entry name" value="TPR-like"/>
    <property type="match status" value="1"/>
</dbReference>